<evidence type="ECO:0000256" key="5">
    <source>
        <dbReference type="ARBA" id="ARBA00022989"/>
    </source>
</evidence>
<evidence type="ECO:0000256" key="7">
    <source>
        <dbReference type="RuleBase" id="RU363032"/>
    </source>
</evidence>
<dbReference type="PROSITE" id="PS50928">
    <property type="entry name" value="ABC_TM1"/>
    <property type="match status" value="1"/>
</dbReference>
<feature type="transmembrane region" description="Helical" evidence="7">
    <location>
        <begin position="56"/>
        <end position="76"/>
    </location>
</feature>
<dbReference type="PANTHER" id="PTHR30151:SF41">
    <property type="entry name" value="ABC TRANSPORTER PERMEASE PROTEIN"/>
    <property type="match status" value="1"/>
</dbReference>
<feature type="transmembrane region" description="Helical" evidence="7">
    <location>
        <begin position="117"/>
        <end position="136"/>
    </location>
</feature>
<feature type="transmembrane region" description="Helical" evidence="7">
    <location>
        <begin position="244"/>
        <end position="270"/>
    </location>
</feature>
<dbReference type="CDD" id="cd06261">
    <property type="entry name" value="TM_PBP2"/>
    <property type="match status" value="1"/>
</dbReference>
<evidence type="ECO:0000256" key="3">
    <source>
        <dbReference type="ARBA" id="ARBA00022475"/>
    </source>
</evidence>
<keyword evidence="10" id="KW-1185">Reference proteome</keyword>
<evidence type="ECO:0000256" key="2">
    <source>
        <dbReference type="ARBA" id="ARBA00022448"/>
    </source>
</evidence>
<dbReference type="Proteomes" id="UP000766595">
    <property type="component" value="Unassembled WGS sequence"/>
</dbReference>
<feature type="transmembrane region" description="Helical" evidence="7">
    <location>
        <begin position="26"/>
        <end position="44"/>
    </location>
</feature>
<dbReference type="SUPFAM" id="SSF161098">
    <property type="entry name" value="MetI-like"/>
    <property type="match status" value="1"/>
</dbReference>
<dbReference type="GO" id="GO:0005886">
    <property type="term" value="C:plasma membrane"/>
    <property type="evidence" value="ECO:0007669"/>
    <property type="project" value="UniProtKB-SubCell"/>
</dbReference>
<feature type="transmembrane region" description="Helical" evidence="7">
    <location>
        <begin position="82"/>
        <end position="105"/>
    </location>
</feature>
<keyword evidence="6 7" id="KW-0472">Membrane</keyword>
<feature type="domain" description="ABC transmembrane type-1" evidence="8">
    <location>
        <begin position="79"/>
        <end position="262"/>
    </location>
</feature>
<dbReference type="InterPro" id="IPR035906">
    <property type="entry name" value="MetI-like_sf"/>
</dbReference>
<organism evidence="9 10">
    <name type="scientific">Prosthecodimorpha staleyi</name>
    <dbReference type="NCBI Taxonomy" id="2840188"/>
    <lineage>
        <taxon>Bacteria</taxon>
        <taxon>Pseudomonadati</taxon>
        <taxon>Pseudomonadota</taxon>
        <taxon>Alphaproteobacteria</taxon>
        <taxon>Hyphomicrobiales</taxon>
        <taxon>Ancalomicrobiaceae</taxon>
        <taxon>Prosthecodimorpha</taxon>
    </lineage>
</organism>
<name>A0A947DAG6_9HYPH</name>
<sequence>MTATGPVIDDEEGGGVPRAGAGLPAWLPKVVLPLVLLVVLIGSWEAYVRLNAVPGYLLPSPITVYLATFRDIPSLLPALQTTLTITGVALLIAMVSGVALAIVVVQFRWLDYALAPYMVILQVTPIIAIAPILLIFFETTTTLYSCALLVTFFPILANTTQGLKSVDHNLLDLFKLYRASPGQTLWLLKLPSSLPYLLTGLRIAGGLALIASVVAEFAAGAAGAKGGLAFRILEAQYRMLVPRMFVALLLLALTGVAIYGLTSLITHLALRRWHESAIRRES</sequence>
<evidence type="ECO:0000259" key="8">
    <source>
        <dbReference type="PROSITE" id="PS50928"/>
    </source>
</evidence>
<keyword evidence="3" id="KW-1003">Cell membrane</keyword>
<accession>A0A947DAG6</accession>
<gene>
    <name evidence="9" type="ORF">KL771_26400</name>
</gene>
<dbReference type="EMBL" id="JAHHZF010000018">
    <property type="protein sequence ID" value="MBT9293021.1"/>
    <property type="molecule type" value="Genomic_DNA"/>
</dbReference>
<evidence type="ECO:0000256" key="6">
    <source>
        <dbReference type="ARBA" id="ARBA00023136"/>
    </source>
</evidence>
<evidence type="ECO:0000313" key="9">
    <source>
        <dbReference type="EMBL" id="MBT9293021.1"/>
    </source>
</evidence>
<dbReference type="GO" id="GO:0055085">
    <property type="term" value="P:transmembrane transport"/>
    <property type="evidence" value="ECO:0007669"/>
    <property type="project" value="InterPro"/>
</dbReference>
<proteinExistence type="inferred from homology"/>
<reference evidence="9 10" key="1">
    <citation type="submission" date="2021-06" db="EMBL/GenBank/DDBJ databases">
        <authorList>
            <person name="Grouzdev D.S."/>
            <person name="Koziaeva V."/>
        </authorList>
    </citation>
    <scope>NUCLEOTIDE SEQUENCE [LARGE SCALE GENOMIC DNA]</scope>
    <source>
        <strain evidence="9 10">22</strain>
    </source>
</reference>
<keyword evidence="4 7" id="KW-0812">Transmembrane</keyword>
<dbReference type="Gene3D" id="1.10.3720.10">
    <property type="entry name" value="MetI-like"/>
    <property type="match status" value="1"/>
</dbReference>
<keyword evidence="5 7" id="KW-1133">Transmembrane helix</keyword>
<evidence type="ECO:0000256" key="4">
    <source>
        <dbReference type="ARBA" id="ARBA00022692"/>
    </source>
</evidence>
<comment type="caution">
    <text evidence="9">The sequence shown here is derived from an EMBL/GenBank/DDBJ whole genome shotgun (WGS) entry which is preliminary data.</text>
</comment>
<protein>
    <submittedName>
        <fullName evidence="9">ABC transporter permease subunit</fullName>
    </submittedName>
</protein>
<evidence type="ECO:0000256" key="1">
    <source>
        <dbReference type="ARBA" id="ARBA00004651"/>
    </source>
</evidence>
<dbReference type="AlphaFoldDB" id="A0A947DAG6"/>
<feature type="transmembrane region" description="Helical" evidence="7">
    <location>
        <begin position="203"/>
        <end position="224"/>
    </location>
</feature>
<dbReference type="InterPro" id="IPR000515">
    <property type="entry name" value="MetI-like"/>
</dbReference>
<dbReference type="Pfam" id="PF00528">
    <property type="entry name" value="BPD_transp_1"/>
    <property type="match status" value="1"/>
</dbReference>
<evidence type="ECO:0000313" key="10">
    <source>
        <dbReference type="Proteomes" id="UP000766595"/>
    </source>
</evidence>
<comment type="subcellular location">
    <subcellularLocation>
        <location evidence="1 7">Cell membrane</location>
        <topology evidence="1 7">Multi-pass membrane protein</topology>
    </subcellularLocation>
</comment>
<comment type="similarity">
    <text evidence="7">Belongs to the binding-protein-dependent transport system permease family.</text>
</comment>
<keyword evidence="2 7" id="KW-0813">Transport</keyword>
<dbReference type="PANTHER" id="PTHR30151">
    <property type="entry name" value="ALKANE SULFONATE ABC TRANSPORTER-RELATED, MEMBRANE SUBUNIT"/>
    <property type="match status" value="1"/>
</dbReference>